<protein>
    <submittedName>
        <fullName evidence="3">Uncharacterized protein</fullName>
    </submittedName>
</protein>
<feature type="signal peptide" evidence="2">
    <location>
        <begin position="1"/>
        <end position="21"/>
    </location>
</feature>
<organism evidence="3 4">
    <name type="scientific">Megalops atlanticus</name>
    <name type="common">Tarpon</name>
    <name type="synonym">Clupea gigantea</name>
    <dbReference type="NCBI Taxonomy" id="7932"/>
    <lineage>
        <taxon>Eukaryota</taxon>
        <taxon>Metazoa</taxon>
        <taxon>Chordata</taxon>
        <taxon>Craniata</taxon>
        <taxon>Vertebrata</taxon>
        <taxon>Euteleostomi</taxon>
        <taxon>Actinopterygii</taxon>
        <taxon>Neopterygii</taxon>
        <taxon>Teleostei</taxon>
        <taxon>Elopiformes</taxon>
        <taxon>Megalopidae</taxon>
        <taxon>Megalops</taxon>
    </lineage>
</organism>
<name>A0A9D3Q0C6_MEGAT</name>
<dbReference type="OrthoDB" id="8947122at2759"/>
<evidence type="ECO:0000256" key="2">
    <source>
        <dbReference type="SAM" id="SignalP"/>
    </source>
</evidence>
<proteinExistence type="predicted"/>
<comment type="caution">
    <text evidence="3">The sequence shown here is derived from an EMBL/GenBank/DDBJ whole genome shotgun (WGS) entry which is preliminary data.</text>
</comment>
<dbReference type="EMBL" id="JAFDVH010000010">
    <property type="protein sequence ID" value="KAG7469784.1"/>
    <property type="molecule type" value="Genomic_DNA"/>
</dbReference>
<accession>A0A9D3Q0C6</accession>
<dbReference type="AlphaFoldDB" id="A0A9D3Q0C6"/>
<feature type="region of interest" description="Disordered" evidence="1">
    <location>
        <begin position="38"/>
        <end position="93"/>
    </location>
</feature>
<reference evidence="3" key="1">
    <citation type="submission" date="2021-01" db="EMBL/GenBank/DDBJ databases">
        <authorList>
            <person name="Zahm M."/>
            <person name="Roques C."/>
            <person name="Cabau C."/>
            <person name="Klopp C."/>
            <person name="Donnadieu C."/>
            <person name="Jouanno E."/>
            <person name="Lampietro C."/>
            <person name="Louis A."/>
            <person name="Herpin A."/>
            <person name="Echchiki A."/>
            <person name="Berthelot C."/>
            <person name="Parey E."/>
            <person name="Roest-Crollius H."/>
            <person name="Braasch I."/>
            <person name="Postlethwait J."/>
            <person name="Bobe J."/>
            <person name="Montfort J."/>
            <person name="Bouchez O."/>
            <person name="Begum T."/>
            <person name="Mejri S."/>
            <person name="Adams A."/>
            <person name="Chen W.-J."/>
            <person name="Guiguen Y."/>
        </authorList>
    </citation>
    <scope>NUCLEOTIDE SEQUENCE</scope>
    <source>
        <strain evidence="3">YG-15Mar2019-1</strain>
        <tissue evidence="3">Brain</tissue>
    </source>
</reference>
<evidence type="ECO:0000313" key="3">
    <source>
        <dbReference type="EMBL" id="KAG7469784.1"/>
    </source>
</evidence>
<gene>
    <name evidence="3" type="ORF">MATL_G00132510</name>
</gene>
<dbReference type="Proteomes" id="UP001046870">
    <property type="component" value="Chromosome 10"/>
</dbReference>
<evidence type="ECO:0000313" key="4">
    <source>
        <dbReference type="Proteomes" id="UP001046870"/>
    </source>
</evidence>
<sequence length="93" mass="9932">MLYRNVLISCSLAVLLVKADLDTVSMFPFLLTGQDVPTESTNAVSSDQPSDSSFYHGVAGAFKPSNGIAKDGTTSSAEDRDEDQSLNSEEGKR</sequence>
<feature type="chain" id="PRO_5038702019" evidence="2">
    <location>
        <begin position="22"/>
        <end position="93"/>
    </location>
</feature>
<evidence type="ECO:0000256" key="1">
    <source>
        <dbReference type="SAM" id="MobiDB-lite"/>
    </source>
</evidence>
<keyword evidence="2" id="KW-0732">Signal</keyword>
<keyword evidence="4" id="KW-1185">Reference proteome</keyword>
<feature type="compositionally biased region" description="Polar residues" evidence="1">
    <location>
        <begin position="38"/>
        <end position="53"/>
    </location>
</feature>